<name>A0A3B0F3M9_PSEPS</name>
<gene>
    <name evidence="1" type="ORF">D7Z96_15650</name>
</gene>
<accession>A0A3B0F3M9</accession>
<reference evidence="1 2" key="1">
    <citation type="submission" date="2018-10" db="EMBL/GenBank/DDBJ databases">
        <title>Genome-guide identification and characterization of bacteria that degrade polycyclic aromatic hydrocarbons and resist hexavalent chromium simultaneously.</title>
        <authorList>
            <person name="Feng H."/>
        </authorList>
    </citation>
    <scope>NUCLEOTIDE SEQUENCE [LARGE SCALE GENOMIC DNA]</scope>
    <source>
        <strain evidence="1 2">J015</strain>
    </source>
</reference>
<evidence type="ECO:0000313" key="2">
    <source>
        <dbReference type="Proteomes" id="UP000273159"/>
    </source>
</evidence>
<comment type="caution">
    <text evidence="1">The sequence shown here is derived from an EMBL/GenBank/DDBJ whole genome shotgun (WGS) entry which is preliminary data.</text>
</comment>
<organism evidence="1 2">
    <name type="scientific">Pseudarthrobacter phenanthrenivorans</name>
    <name type="common">Arthrobacter phenanthrenivorans</name>
    <dbReference type="NCBI Taxonomy" id="361575"/>
    <lineage>
        <taxon>Bacteria</taxon>
        <taxon>Bacillati</taxon>
        <taxon>Actinomycetota</taxon>
        <taxon>Actinomycetes</taxon>
        <taxon>Micrococcales</taxon>
        <taxon>Micrococcaceae</taxon>
        <taxon>Pseudarthrobacter</taxon>
    </lineage>
</organism>
<keyword evidence="1" id="KW-0167">Capsid protein</keyword>
<proteinExistence type="predicted"/>
<sequence length="232" mass="25260">MTSARLPGKALMPLAGRPILDWVLRAARASVEVDEVVLATSVDETDDVLERFAATRGVTCVRGSLDDVLSRFLLAADTVSADAVVRLTADCPLLDPALIDAVAGLWRQNTSTDYVSTTLVRSLPRGLDVECVKATALKTMDASAYGYHRTHVTSLLYTADSSFSRLGLVTQPDSSNYRVTVDTDLDVNALQAITSHTGDRIIPWRELIQLLKDRPEIPEINSSVMQKDMVEG</sequence>
<dbReference type="Proteomes" id="UP000273159">
    <property type="component" value="Unassembled WGS sequence"/>
</dbReference>
<dbReference type="Gene3D" id="3.90.550.10">
    <property type="entry name" value="Spore Coat Polysaccharide Biosynthesis Protein SpsA, Chain A"/>
    <property type="match status" value="1"/>
</dbReference>
<dbReference type="InterPro" id="IPR029044">
    <property type="entry name" value="Nucleotide-diphossugar_trans"/>
</dbReference>
<evidence type="ECO:0000313" key="1">
    <source>
        <dbReference type="EMBL" id="RKO21526.1"/>
    </source>
</evidence>
<dbReference type="PANTHER" id="PTHR42866">
    <property type="entry name" value="3-DEOXY-MANNO-OCTULOSONATE CYTIDYLYLTRANSFERASE"/>
    <property type="match status" value="1"/>
</dbReference>
<protein>
    <submittedName>
        <fullName evidence="1">Spore coat protein</fullName>
    </submittedName>
</protein>
<keyword evidence="1" id="KW-0946">Virion</keyword>
<dbReference type="AlphaFoldDB" id="A0A3B0F3M9"/>
<dbReference type="InterPro" id="IPR003329">
    <property type="entry name" value="Cytidylyl_trans"/>
</dbReference>
<dbReference type="GO" id="GO:0005829">
    <property type="term" value="C:cytosol"/>
    <property type="evidence" value="ECO:0007669"/>
    <property type="project" value="TreeGrafter"/>
</dbReference>
<dbReference type="SUPFAM" id="SSF53448">
    <property type="entry name" value="Nucleotide-diphospho-sugar transferases"/>
    <property type="match status" value="1"/>
</dbReference>
<reference evidence="2" key="2">
    <citation type="submission" date="2018-10" db="EMBL/GenBank/DDBJ databases">
        <authorList>
            <person name="Wang Y."/>
            <person name="Wang J."/>
            <person name="Yang X."/>
            <person name="Wang Z."/>
            <person name="Huang Y."/>
        </authorList>
    </citation>
    <scope>NUCLEOTIDE SEQUENCE [LARGE SCALE GENOMIC DNA]</scope>
    <source>
        <strain evidence="2">J015</strain>
    </source>
</reference>
<dbReference type="Pfam" id="PF02348">
    <property type="entry name" value="CTP_transf_3"/>
    <property type="match status" value="1"/>
</dbReference>
<dbReference type="EMBL" id="RBNH01000016">
    <property type="protein sequence ID" value="RKO21526.1"/>
    <property type="molecule type" value="Genomic_DNA"/>
</dbReference>
<dbReference type="PANTHER" id="PTHR42866:SF1">
    <property type="entry name" value="SPORE COAT POLYSACCHARIDE BIOSYNTHESIS PROTEIN SPSF"/>
    <property type="match status" value="1"/>
</dbReference>